<gene>
    <name evidence="2" type="ORF">CONLIGDRAFT_680121</name>
</gene>
<evidence type="ECO:0000256" key="1">
    <source>
        <dbReference type="SAM" id="Phobius"/>
    </source>
</evidence>
<keyword evidence="1" id="KW-1133">Transmembrane helix</keyword>
<evidence type="ECO:0000313" key="3">
    <source>
        <dbReference type="Proteomes" id="UP000182658"/>
    </source>
</evidence>
<dbReference type="EMBL" id="KV875096">
    <property type="protein sequence ID" value="OIW31422.1"/>
    <property type="molecule type" value="Genomic_DNA"/>
</dbReference>
<dbReference type="Proteomes" id="UP000182658">
    <property type="component" value="Unassembled WGS sequence"/>
</dbReference>
<evidence type="ECO:0000313" key="2">
    <source>
        <dbReference type="EMBL" id="OIW31422.1"/>
    </source>
</evidence>
<feature type="transmembrane region" description="Helical" evidence="1">
    <location>
        <begin position="15"/>
        <end position="32"/>
    </location>
</feature>
<reference evidence="2 3" key="1">
    <citation type="submission" date="2016-10" db="EMBL/GenBank/DDBJ databases">
        <title>Draft genome sequence of Coniochaeta ligniaria NRRL30616, a lignocellulolytic fungus for bioabatement of inhibitors in plant biomass hydrolysates.</title>
        <authorList>
            <consortium name="DOE Joint Genome Institute"/>
            <person name="Jimenez D.J."/>
            <person name="Hector R.E."/>
            <person name="Riley R."/>
            <person name="Sun H."/>
            <person name="Grigoriev I.V."/>
            <person name="Van Elsas J.D."/>
            <person name="Nichols N.N."/>
        </authorList>
    </citation>
    <scope>NUCLEOTIDE SEQUENCE [LARGE SCALE GENOMIC DNA]</scope>
    <source>
        <strain evidence="2 3">NRRL 30616</strain>
    </source>
</reference>
<organism evidence="2 3">
    <name type="scientific">Coniochaeta ligniaria NRRL 30616</name>
    <dbReference type="NCBI Taxonomy" id="1408157"/>
    <lineage>
        <taxon>Eukaryota</taxon>
        <taxon>Fungi</taxon>
        <taxon>Dikarya</taxon>
        <taxon>Ascomycota</taxon>
        <taxon>Pezizomycotina</taxon>
        <taxon>Sordariomycetes</taxon>
        <taxon>Sordariomycetidae</taxon>
        <taxon>Coniochaetales</taxon>
        <taxon>Coniochaetaceae</taxon>
        <taxon>Coniochaeta</taxon>
    </lineage>
</organism>
<keyword evidence="3" id="KW-1185">Reference proteome</keyword>
<sequence length="239" mass="27783">MSRVSRGSSPFLATLHPRLLILALFFIAMFLVNGVSGHRSIKDIGHGAAQTNCCTITWGSPIVKPTVVFSMPVTNFWALSSAVVSDVDFEDLDMDESQFEIYRMDRVHQAIQRAECLANDWPELDLQWCLADWHDGKLIPDPLVWLGETCWWNPWQGWSLDPAQARKQAYKNNRLWFLEPIVFVAWYTFVYLYISQPSYPSNFFQGCWKYIWTQGIRRLWAVGMRRLRAGMRCLRGRPN</sequence>
<dbReference type="OrthoDB" id="10438414at2759"/>
<dbReference type="InParanoid" id="A0A1J7IVB3"/>
<feature type="transmembrane region" description="Helical" evidence="1">
    <location>
        <begin position="175"/>
        <end position="194"/>
    </location>
</feature>
<name>A0A1J7IVB3_9PEZI</name>
<keyword evidence="1" id="KW-0812">Transmembrane</keyword>
<protein>
    <submittedName>
        <fullName evidence="2">Uncharacterized protein</fullName>
    </submittedName>
</protein>
<dbReference type="AlphaFoldDB" id="A0A1J7IVB3"/>
<keyword evidence="1" id="KW-0472">Membrane</keyword>
<accession>A0A1J7IVB3</accession>
<proteinExistence type="predicted"/>